<comment type="caution">
    <text evidence="1">The sequence shown here is derived from an EMBL/GenBank/DDBJ whole genome shotgun (WGS) entry which is preliminary data.</text>
</comment>
<reference evidence="1" key="1">
    <citation type="journal article" date="2015" name="Nature">
        <title>Complex archaea that bridge the gap between prokaryotes and eukaryotes.</title>
        <authorList>
            <person name="Spang A."/>
            <person name="Saw J.H."/>
            <person name="Jorgensen S.L."/>
            <person name="Zaremba-Niedzwiedzka K."/>
            <person name="Martijn J."/>
            <person name="Lind A.E."/>
            <person name="van Eijk R."/>
            <person name="Schleper C."/>
            <person name="Guy L."/>
            <person name="Ettema T.J."/>
        </authorList>
    </citation>
    <scope>NUCLEOTIDE SEQUENCE</scope>
</reference>
<dbReference type="EMBL" id="LAZR01000003">
    <property type="protein sequence ID" value="KKO11401.1"/>
    <property type="molecule type" value="Genomic_DNA"/>
</dbReference>
<name>A0A0F9W282_9ZZZZ</name>
<sequence>MKASKKQPFPAKRPEIVITPSRAKPFAVDCRELRWWSGRPIVGERTLWASYDAPDWRLTSATEMLAVRPARVNDVAGVEFQVNDWSPETGWEVDWRRMFGRLTDTSVQWLAMLKVQDDECVLDTFGDEGFEHDWRGEEPRKLEDRGRYILRRDGTYATRAGLRNKPGAIGAGVFRVRIGSRAFTCLRVLDTDGPPDEKGMLLEAYLTRSGRTAFWRRYNGRLWQEGLLRGRGLTWDDMGEVKQIVIDGCLFVHWYDCLTSTSLGIK</sequence>
<protein>
    <submittedName>
        <fullName evidence="1">Uncharacterized protein</fullName>
    </submittedName>
</protein>
<dbReference type="AlphaFoldDB" id="A0A0F9W282"/>
<evidence type="ECO:0000313" key="1">
    <source>
        <dbReference type="EMBL" id="KKO11401.1"/>
    </source>
</evidence>
<accession>A0A0F9W282</accession>
<proteinExistence type="predicted"/>
<gene>
    <name evidence="1" type="ORF">LCGC14_0018820</name>
</gene>
<organism evidence="1">
    <name type="scientific">marine sediment metagenome</name>
    <dbReference type="NCBI Taxonomy" id="412755"/>
    <lineage>
        <taxon>unclassified sequences</taxon>
        <taxon>metagenomes</taxon>
        <taxon>ecological metagenomes</taxon>
    </lineage>
</organism>